<dbReference type="PANTHER" id="PTHR16295:SF10">
    <property type="entry name" value="EXPRESSED PROTEIN"/>
    <property type="match status" value="1"/>
</dbReference>
<dbReference type="Proteomes" id="UP000187209">
    <property type="component" value="Unassembled WGS sequence"/>
</dbReference>
<organism evidence="7 8">
    <name type="scientific">Stentor coeruleus</name>
    <dbReference type="NCBI Taxonomy" id="5963"/>
    <lineage>
        <taxon>Eukaryota</taxon>
        <taxon>Sar</taxon>
        <taxon>Alveolata</taxon>
        <taxon>Ciliophora</taxon>
        <taxon>Postciliodesmatophora</taxon>
        <taxon>Heterotrichea</taxon>
        <taxon>Heterotrichida</taxon>
        <taxon>Stentoridae</taxon>
        <taxon>Stentor</taxon>
    </lineage>
</organism>
<feature type="domain" description="TRAF-type" evidence="6">
    <location>
        <begin position="23"/>
        <end position="97"/>
    </location>
</feature>
<evidence type="ECO:0000256" key="3">
    <source>
        <dbReference type="ARBA" id="ARBA00022833"/>
    </source>
</evidence>
<evidence type="ECO:0000256" key="4">
    <source>
        <dbReference type="PROSITE-ProRule" id="PRU00207"/>
    </source>
</evidence>
<keyword evidence="8" id="KW-1185">Reference proteome</keyword>
<dbReference type="InterPro" id="IPR013083">
    <property type="entry name" value="Znf_RING/FYVE/PHD"/>
</dbReference>
<comment type="caution">
    <text evidence="7">The sequence shown here is derived from an EMBL/GenBank/DDBJ whole genome shotgun (WGS) entry which is preliminary data.</text>
</comment>
<name>A0A1R2CFE5_9CILI</name>
<dbReference type="GO" id="GO:0008270">
    <property type="term" value="F:zinc ion binding"/>
    <property type="evidence" value="ECO:0007669"/>
    <property type="project" value="UniProtKB-KW"/>
</dbReference>
<evidence type="ECO:0000256" key="2">
    <source>
        <dbReference type="ARBA" id="ARBA00022771"/>
    </source>
</evidence>
<dbReference type="Gene3D" id="3.30.40.10">
    <property type="entry name" value="Zinc/RING finger domain, C3HC4 (zinc finger)"/>
    <property type="match status" value="2"/>
</dbReference>
<evidence type="ECO:0000313" key="7">
    <source>
        <dbReference type="EMBL" id="OMJ87739.1"/>
    </source>
</evidence>
<dbReference type="EMBL" id="MPUH01000169">
    <property type="protein sequence ID" value="OMJ87739.1"/>
    <property type="molecule type" value="Genomic_DNA"/>
</dbReference>
<feature type="zinc finger region" description="TRAF-type" evidence="4">
    <location>
        <begin position="23"/>
        <end position="97"/>
    </location>
</feature>
<evidence type="ECO:0000256" key="1">
    <source>
        <dbReference type="ARBA" id="ARBA00022723"/>
    </source>
</evidence>
<dbReference type="OrthoDB" id="422728at2759"/>
<gene>
    <name evidence="7" type="ORF">SteCoe_10482</name>
</gene>
<dbReference type="PROSITE" id="PS50145">
    <property type="entry name" value="ZF_TRAF"/>
    <property type="match status" value="1"/>
</dbReference>
<dbReference type="GO" id="GO:0005739">
    <property type="term" value="C:mitochondrion"/>
    <property type="evidence" value="ECO:0007669"/>
    <property type="project" value="TreeGrafter"/>
</dbReference>
<feature type="region of interest" description="Disordered" evidence="5">
    <location>
        <begin position="254"/>
        <end position="274"/>
    </location>
</feature>
<proteinExistence type="predicted"/>
<keyword evidence="1 4" id="KW-0479">Metal-binding</keyword>
<reference evidence="7 8" key="1">
    <citation type="submission" date="2016-11" db="EMBL/GenBank/DDBJ databases">
        <title>The macronuclear genome of Stentor coeruleus: a giant cell with tiny introns.</title>
        <authorList>
            <person name="Slabodnick M."/>
            <person name="Ruby J.G."/>
            <person name="Reiff S.B."/>
            <person name="Swart E.C."/>
            <person name="Gosai S."/>
            <person name="Prabakaran S."/>
            <person name="Witkowska E."/>
            <person name="Larue G.E."/>
            <person name="Fisher S."/>
            <person name="Freeman R.M."/>
            <person name="Gunawardena J."/>
            <person name="Chu W."/>
            <person name="Stover N.A."/>
            <person name="Gregory B.D."/>
            <person name="Nowacki M."/>
            <person name="Derisi J."/>
            <person name="Roy S.W."/>
            <person name="Marshall W.F."/>
            <person name="Sood P."/>
        </authorList>
    </citation>
    <scope>NUCLEOTIDE SEQUENCE [LARGE SCALE GENOMIC DNA]</scope>
    <source>
        <strain evidence="7">WM001</strain>
    </source>
</reference>
<evidence type="ECO:0000256" key="5">
    <source>
        <dbReference type="SAM" id="MobiDB-lite"/>
    </source>
</evidence>
<evidence type="ECO:0000313" key="8">
    <source>
        <dbReference type="Proteomes" id="UP000187209"/>
    </source>
</evidence>
<keyword evidence="2 4" id="KW-0863">Zinc-finger</keyword>
<evidence type="ECO:0000259" key="6">
    <source>
        <dbReference type="PROSITE" id="PS50145"/>
    </source>
</evidence>
<dbReference type="PANTHER" id="PTHR16295">
    <property type="entry name" value="TRAF-TYPE ZINC FINGER PROTEIN-RELATED"/>
    <property type="match status" value="1"/>
</dbReference>
<dbReference type="InterPro" id="IPR001293">
    <property type="entry name" value="Znf_TRAF"/>
</dbReference>
<keyword evidence="3 4" id="KW-0862">Zinc</keyword>
<sequence length="377" mass="44323">METQETVVCDICDKEVSAQSIQVHKIHCERNTIKCQSCGKKLNRYDLEKHNNEFHIQKKCETCQQSIEIQYFSDHDCPKRPIICEYCEASFPADQFKFHNIECGNRTDQCLRCREYIKKNVYKQHCLKNTCKPYTEPKAKLYEEIQAERIKVNKPQVEKPEIIDARHSKAEEVKRYVPLARAINRDFQSGNKEVKIENSKSNQKLAIDKNKQGNFNISMKKKQTENAGQKSAPSIQEYPEISRTKAQRVVKEIQPAKQKSSLAPQKKQISPAIHSKVPYKNEYQDYPDYQNYNENYEQEIPYEFLDNRFPQESKNIEYQRIPNEYAQPIPNNLSSSLSEFDNEILQQVIAESTKDNFDYSEEERLIKEVLLKSLNDR</sequence>
<dbReference type="AlphaFoldDB" id="A0A1R2CFE5"/>
<protein>
    <recommendedName>
        <fullName evidence="6">TRAF-type domain-containing protein</fullName>
    </recommendedName>
</protein>
<dbReference type="InterPro" id="IPR051986">
    <property type="entry name" value="Innate_Immune_Apopt_Reg"/>
</dbReference>
<accession>A0A1R2CFE5</accession>